<feature type="signal peptide" evidence="2">
    <location>
        <begin position="1"/>
        <end position="22"/>
    </location>
</feature>
<dbReference type="PROSITE" id="PS51257">
    <property type="entry name" value="PROKAR_LIPOPROTEIN"/>
    <property type="match status" value="1"/>
</dbReference>
<feature type="chain" id="PRO_5046187857" description="Secreted protein" evidence="2">
    <location>
        <begin position="23"/>
        <end position="87"/>
    </location>
</feature>
<feature type="compositionally biased region" description="Basic and acidic residues" evidence="1">
    <location>
        <begin position="49"/>
        <end position="69"/>
    </location>
</feature>
<keyword evidence="4" id="KW-1185">Reference proteome</keyword>
<proteinExistence type="predicted"/>
<evidence type="ECO:0000313" key="4">
    <source>
        <dbReference type="Proteomes" id="UP001296873"/>
    </source>
</evidence>
<gene>
    <name evidence="3" type="ORF">CKO28_01530</name>
</gene>
<feature type="region of interest" description="Disordered" evidence="1">
    <location>
        <begin position="20"/>
        <end position="87"/>
    </location>
</feature>
<comment type="caution">
    <text evidence="3">The sequence shown here is derived from an EMBL/GenBank/DDBJ whole genome shotgun (WGS) entry which is preliminary data.</text>
</comment>
<evidence type="ECO:0000313" key="3">
    <source>
        <dbReference type="EMBL" id="MBK1666726.1"/>
    </source>
</evidence>
<reference evidence="3 4" key="1">
    <citation type="journal article" date="2020" name="Microorganisms">
        <title>Osmotic Adaptation and Compatible Solute Biosynthesis of Phototrophic Bacteria as Revealed from Genome Analyses.</title>
        <authorList>
            <person name="Imhoff J.F."/>
            <person name="Rahn T."/>
            <person name="Kunzel S."/>
            <person name="Keller A."/>
            <person name="Neulinger S.C."/>
        </authorList>
    </citation>
    <scope>NUCLEOTIDE SEQUENCE [LARGE SCALE GENOMIC DNA]</scope>
    <source>
        <strain evidence="3 4">DSM 9895</strain>
    </source>
</reference>
<name>A0ABS1DA06_9PROT</name>
<keyword evidence="2" id="KW-0732">Signal</keyword>
<evidence type="ECO:0000256" key="2">
    <source>
        <dbReference type="SAM" id="SignalP"/>
    </source>
</evidence>
<dbReference type="RefSeq" id="WP_200338783.1">
    <property type="nucleotide sequence ID" value="NZ_NRRL01000001.1"/>
</dbReference>
<organism evidence="3 4">
    <name type="scientific">Rhodovibrio sodomensis</name>
    <dbReference type="NCBI Taxonomy" id="1088"/>
    <lineage>
        <taxon>Bacteria</taxon>
        <taxon>Pseudomonadati</taxon>
        <taxon>Pseudomonadota</taxon>
        <taxon>Alphaproteobacteria</taxon>
        <taxon>Rhodospirillales</taxon>
        <taxon>Rhodovibrionaceae</taxon>
        <taxon>Rhodovibrio</taxon>
    </lineage>
</organism>
<dbReference type="EMBL" id="NRRL01000001">
    <property type="protein sequence ID" value="MBK1666726.1"/>
    <property type="molecule type" value="Genomic_DNA"/>
</dbReference>
<dbReference type="Proteomes" id="UP001296873">
    <property type="component" value="Unassembled WGS sequence"/>
</dbReference>
<feature type="compositionally biased region" description="Polar residues" evidence="1">
    <location>
        <begin position="27"/>
        <end position="38"/>
    </location>
</feature>
<feature type="compositionally biased region" description="Basic and acidic residues" evidence="1">
    <location>
        <begin position="77"/>
        <end position="87"/>
    </location>
</feature>
<evidence type="ECO:0008006" key="5">
    <source>
        <dbReference type="Google" id="ProtNLM"/>
    </source>
</evidence>
<protein>
    <recommendedName>
        <fullName evidence="5">Secreted protein</fullName>
    </recommendedName>
</protein>
<accession>A0ABS1DA06</accession>
<sequence>MLRHLIALAACALLTQGCASPARDTAETTSRPEQNQQAAPDLPEYDPSQLDRIEIDEDANRAPEPKDSDQAAPSRPDSVKIDLTEQD</sequence>
<evidence type="ECO:0000256" key="1">
    <source>
        <dbReference type="SAM" id="MobiDB-lite"/>
    </source>
</evidence>